<feature type="domain" description="Histidine kinase" evidence="4">
    <location>
        <begin position="715"/>
        <end position="984"/>
    </location>
</feature>
<dbReference type="PROSITE" id="PS50110">
    <property type="entry name" value="RESPONSE_REGULATORY"/>
    <property type="match status" value="1"/>
</dbReference>
<dbReference type="InterPro" id="IPR050956">
    <property type="entry name" value="2C_system_His_kinase"/>
</dbReference>
<dbReference type="InterPro" id="IPR003594">
    <property type="entry name" value="HATPase_dom"/>
</dbReference>
<feature type="region of interest" description="Disordered" evidence="3">
    <location>
        <begin position="1125"/>
        <end position="1180"/>
    </location>
</feature>
<dbReference type="CDD" id="cd00082">
    <property type="entry name" value="HisKA"/>
    <property type="match status" value="1"/>
</dbReference>
<keyword evidence="7" id="KW-1185">Reference proteome</keyword>
<proteinExistence type="predicted"/>
<dbReference type="Pfam" id="PF02518">
    <property type="entry name" value="HATPase_c"/>
    <property type="match status" value="1"/>
</dbReference>
<feature type="compositionally biased region" description="Polar residues" evidence="3">
    <location>
        <begin position="1021"/>
        <end position="1039"/>
    </location>
</feature>
<accession>A0A0N0NRV3</accession>
<dbReference type="InterPro" id="IPR001789">
    <property type="entry name" value="Sig_transdc_resp-reg_receiver"/>
</dbReference>
<dbReference type="Pfam" id="PF00072">
    <property type="entry name" value="Response_reg"/>
    <property type="match status" value="1"/>
</dbReference>
<dbReference type="SUPFAM" id="SSF52172">
    <property type="entry name" value="CheY-like"/>
    <property type="match status" value="2"/>
</dbReference>
<feature type="modified residue" description="4-aspartylphosphate" evidence="2">
    <location>
        <position position="1188"/>
    </location>
</feature>
<dbReference type="InterPro" id="IPR058846">
    <property type="entry name" value="PAS-like"/>
</dbReference>
<dbReference type="VEuPathDB" id="FungiDB:AB675_716"/>
<gene>
    <name evidence="6" type="ORF">AB675_716</name>
</gene>
<dbReference type="InterPro" id="IPR005467">
    <property type="entry name" value="His_kinase_dom"/>
</dbReference>
<dbReference type="SUPFAM" id="SSF47384">
    <property type="entry name" value="Homodimeric domain of signal transducing histidine kinase"/>
    <property type="match status" value="1"/>
</dbReference>
<dbReference type="SUPFAM" id="SSF55874">
    <property type="entry name" value="ATPase domain of HSP90 chaperone/DNA topoisomerase II/histidine kinase"/>
    <property type="match status" value="1"/>
</dbReference>
<dbReference type="InterPro" id="IPR003661">
    <property type="entry name" value="HisK_dim/P_dom"/>
</dbReference>
<evidence type="ECO:0000259" key="5">
    <source>
        <dbReference type="PROSITE" id="PS50110"/>
    </source>
</evidence>
<dbReference type="SMART" id="SM00387">
    <property type="entry name" value="HATPase_c"/>
    <property type="match status" value="1"/>
</dbReference>
<evidence type="ECO:0000313" key="6">
    <source>
        <dbReference type="EMBL" id="KPI45528.1"/>
    </source>
</evidence>
<dbReference type="PANTHER" id="PTHR43719:SF30">
    <property type="entry name" value="TWO-COMPONENT SYSTEM RESPONSE REGULATOR"/>
    <property type="match status" value="1"/>
</dbReference>
<evidence type="ECO:0000256" key="3">
    <source>
        <dbReference type="SAM" id="MobiDB-lite"/>
    </source>
</evidence>
<evidence type="ECO:0000313" key="7">
    <source>
        <dbReference type="Proteomes" id="UP000038010"/>
    </source>
</evidence>
<dbReference type="GeneID" id="28739387"/>
<dbReference type="InterPro" id="IPR035965">
    <property type="entry name" value="PAS-like_dom_sf"/>
</dbReference>
<evidence type="ECO:0000256" key="2">
    <source>
        <dbReference type="PROSITE-ProRule" id="PRU00169"/>
    </source>
</evidence>
<dbReference type="InterPro" id="IPR011006">
    <property type="entry name" value="CheY-like_superfamily"/>
</dbReference>
<dbReference type="PRINTS" id="PR00344">
    <property type="entry name" value="BCTRLSENSOR"/>
</dbReference>
<protein>
    <submittedName>
        <fullName evidence="6">Histidine kinase 2</fullName>
    </submittedName>
</protein>
<organism evidence="6 7">
    <name type="scientific">Cyphellophora attinorum</name>
    <dbReference type="NCBI Taxonomy" id="1664694"/>
    <lineage>
        <taxon>Eukaryota</taxon>
        <taxon>Fungi</taxon>
        <taxon>Dikarya</taxon>
        <taxon>Ascomycota</taxon>
        <taxon>Pezizomycotina</taxon>
        <taxon>Eurotiomycetes</taxon>
        <taxon>Chaetothyriomycetidae</taxon>
        <taxon>Chaetothyriales</taxon>
        <taxon>Cyphellophoraceae</taxon>
        <taxon>Cyphellophora</taxon>
    </lineage>
</organism>
<dbReference type="InterPro" id="IPR036890">
    <property type="entry name" value="HATPase_C_sf"/>
</dbReference>
<dbReference type="SMART" id="SM00448">
    <property type="entry name" value="REC"/>
    <property type="match status" value="1"/>
</dbReference>
<dbReference type="CDD" id="cd17546">
    <property type="entry name" value="REC_hyHK_CKI1_RcsC-like"/>
    <property type="match status" value="1"/>
</dbReference>
<keyword evidence="6" id="KW-0808">Transferase</keyword>
<dbReference type="InterPro" id="IPR036097">
    <property type="entry name" value="HisK_dim/P_sf"/>
</dbReference>
<feature type="compositionally biased region" description="Low complexity" evidence="3">
    <location>
        <begin position="128"/>
        <end position="148"/>
    </location>
</feature>
<dbReference type="Gene3D" id="3.30.450.20">
    <property type="entry name" value="PAS domain"/>
    <property type="match status" value="2"/>
</dbReference>
<dbReference type="Pfam" id="PF26131">
    <property type="entry name" value="PAS-like"/>
    <property type="match status" value="1"/>
</dbReference>
<dbReference type="EMBL" id="LFJN01000001">
    <property type="protein sequence ID" value="KPI45528.1"/>
    <property type="molecule type" value="Genomic_DNA"/>
</dbReference>
<keyword evidence="1 2" id="KW-0597">Phosphoprotein</keyword>
<dbReference type="SUPFAM" id="SSF55785">
    <property type="entry name" value="PYP-like sensor domain (PAS domain)"/>
    <property type="match status" value="1"/>
</dbReference>
<dbReference type="Gene3D" id="3.40.50.2300">
    <property type="match status" value="1"/>
</dbReference>
<dbReference type="Gene3D" id="3.30.565.10">
    <property type="entry name" value="Histidine kinase-like ATPase, C-terminal domain"/>
    <property type="match status" value="1"/>
</dbReference>
<feature type="region of interest" description="Disordered" evidence="3">
    <location>
        <begin position="988"/>
        <end position="1073"/>
    </location>
</feature>
<reference evidence="6 7" key="1">
    <citation type="submission" date="2015-06" db="EMBL/GenBank/DDBJ databases">
        <title>Draft genome of the ant-associated black yeast Phialophora attae CBS 131958.</title>
        <authorList>
            <person name="Moreno L.F."/>
            <person name="Stielow B.J."/>
            <person name="de Hoog S."/>
            <person name="Vicente V.A."/>
            <person name="Weiss V.A."/>
            <person name="de Vries M."/>
            <person name="Cruz L.M."/>
            <person name="Souza E.M."/>
        </authorList>
    </citation>
    <scope>NUCLEOTIDE SEQUENCE [LARGE SCALE GENOMIC DNA]</scope>
    <source>
        <strain evidence="6 7">CBS 131958</strain>
    </source>
</reference>
<evidence type="ECO:0000256" key="1">
    <source>
        <dbReference type="ARBA" id="ARBA00022553"/>
    </source>
</evidence>
<dbReference type="Pfam" id="PF00512">
    <property type="entry name" value="HisKA"/>
    <property type="match status" value="1"/>
</dbReference>
<dbReference type="InterPro" id="IPR004358">
    <property type="entry name" value="Sig_transdc_His_kin-like_C"/>
</dbReference>
<dbReference type="SMART" id="SM00388">
    <property type="entry name" value="HisKA"/>
    <property type="match status" value="1"/>
</dbReference>
<dbReference type="RefSeq" id="XP_018005491.1">
    <property type="nucleotide sequence ID" value="XM_018147517.1"/>
</dbReference>
<dbReference type="STRING" id="1664694.A0A0N0NRV3"/>
<dbReference type="PROSITE" id="PS50109">
    <property type="entry name" value="HIS_KIN"/>
    <property type="match status" value="1"/>
</dbReference>
<dbReference type="PANTHER" id="PTHR43719">
    <property type="entry name" value="TWO-COMPONENT HISTIDINE KINASE"/>
    <property type="match status" value="1"/>
</dbReference>
<feature type="domain" description="Response regulatory" evidence="5">
    <location>
        <begin position="1080"/>
        <end position="1259"/>
    </location>
</feature>
<evidence type="ECO:0000259" key="4">
    <source>
        <dbReference type="PROSITE" id="PS50109"/>
    </source>
</evidence>
<feature type="region of interest" description="Disordered" evidence="3">
    <location>
        <begin position="126"/>
        <end position="148"/>
    </location>
</feature>
<sequence>MAPSAAGDSDLVTLSLHQYLDHDPRPTFVLDIGSAPVADDVPLQTAFCNKALLDDEALLRSIVAAASLDSSERTSRRHRHFRRWLFDTRPPPHPDRANVEYGGVCWSTYVVESHYRVVAANVCRHQSETTSSSRSTHSRTLSSSSISGARLASHSRNALYDPKPPPTVEDQKIAFADDQLQALSADWTAKKPKGRLTQHEEFARSTDWGTTPLGSISSWTPEFRDLANLVMHNPHPCALFWGQELTMLYNDAYRIEVAGNKHPVLMGSGFFGPFGELWSGVKALFEECARTGQSIRKENDRLLIERYGYLEETFFSWSFVPMYDKGAHLLGFYNAPFETTYQTVSSRRMETLQRLGEEVAGARSVGQFWKGVIAGLESNPYDIVFATVYSVGEHEGSDSASNSSSSNIISKRATLQGTIGVPATHPAAIAKVDFQSTDGIIPHLRDAVLANAPILLRDEDDTLPEVLLEGIQYGGFEIPSKEVLVIPVTSTNGENTLGILTIGLNPRRQYDHDYQTFIAMLIRQLTTTLASIMASEDEARKNRTAAEVAALQQERLTEELALQTSRQKRMTELSPLGMFLISPDGVLLEANDRYYEMTNNAKEQSSMSFMETVHESNMPLAIQMWTRLTAERRVVSEEILMNHNYNTEIDETTGKPIEPWVLASALPEIGQDGEIRSVMGSITDISHLHFARRLQDQRLREAEETKIQQNAFIDITSHEMRNPLSAVLICAEDIRESLQQHHFEEHSTKVVTECIEAANTISLCVQHQKSIVDDILTISKLNSNLLVICPQPIQPVSVIQQAMNMFRNETQSKRIDLSLHLHPSMRDLNIDWVMLDPGRVLQMTVNLLTNAIKFTQQSRQRFISVFIGASLSPPIPQTKGFHYVPVREPNSAHDVTASPEWGSGSELFIRVKVTDSGCGLTSEEKQRLFERFAQASPRTHAQYGGSGLGLFISRQLAELHGGQIGAASEAGVGSTFGFFIQCRRAADPNASGSVGAPKVALSASTERPDPVPVQGDDPQPSSGARQKVNISDSQLTTHAETVPITPGPDPSLPRAFMKPISEQGGGGSPANVVNPSRKIHVLIVEDNLVNQRIVRKQLEKAGCIVSTADNGVLALEYLKTTDLYTSSSSTTSASHRRAASSTSPSHRRAAASAAKPLPTTLTKPATTATSSSRPNSSSPAPINIILMDLEMPEMGGLECVTHIRRLEAEGVIKRHIPVVAVTANVRPEQMMDARKVGMDDIVSKPFRIKELVQRIEGWVGVGIETGGGGG</sequence>
<dbReference type="GO" id="GO:0000155">
    <property type="term" value="F:phosphorelay sensor kinase activity"/>
    <property type="evidence" value="ECO:0007669"/>
    <property type="project" value="InterPro"/>
</dbReference>
<keyword evidence="6" id="KW-0418">Kinase</keyword>
<dbReference type="Gene3D" id="1.10.287.130">
    <property type="match status" value="1"/>
</dbReference>
<name>A0A0N0NRV3_9EURO</name>
<dbReference type="Proteomes" id="UP000038010">
    <property type="component" value="Unassembled WGS sequence"/>
</dbReference>
<comment type="caution">
    <text evidence="6">The sequence shown here is derived from an EMBL/GenBank/DDBJ whole genome shotgun (WGS) entry which is preliminary data.</text>
</comment>
<dbReference type="OrthoDB" id="303614at2759"/>
<dbReference type="AlphaFoldDB" id="A0A0N0NRV3"/>